<evidence type="ECO:0000313" key="2">
    <source>
        <dbReference type="EMBL" id="GFY45550.1"/>
    </source>
</evidence>
<reference evidence="2" key="1">
    <citation type="submission" date="2020-08" db="EMBL/GenBank/DDBJ databases">
        <title>Multicomponent nature underlies the extraordinary mechanical properties of spider dragline silk.</title>
        <authorList>
            <person name="Kono N."/>
            <person name="Nakamura H."/>
            <person name="Mori M."/>
            <person name="Yoshida Y."/>
            <person name="Ohtoshi R."/>
            <person name="Malay A.D."/>
            <person name="Moran D.A.P."/>
            <person name="Tomita M."/>
            <person name="Numata K."/>
            <person name="Arakawa K."/>
        </authorList>
    </citation>
    <scope>NUCLEOTIDE SEQUENCE</scope>
</reference>
<organism evidence="2 3">
    <name type="scientific">Trichonephila inaurata madagascariensis</name>
    <dbReference type="NCBI Taxonomy" id="2747483"/>
    <lineage>
        <taxon>Eukaryota</taxon>
        <taxon>Metazoa</taxon>
        <taxon>Ecdysozoa</taxon>
        <taxon>Arthropoda</taxon>
        <taxon>Chelicerata</taxon>
        <taxon>Arachnida</taxon>
        <taxon>Araneae</taxon>
        <taxon>Araneomorphae</taxon>
        <taxon>Entelegynae</taxon>
        <taxon>Araneoidea</taxon>
        <taxon>Nephilidae</taxon>
        <taxon>Trichonephila</taxon>
        <taxon>Trichonephila inaurata</taxon>
    </lineage>
</organism>
<gene>
    <name evidence="2" type="ORF">TNIN_11541</name>
</gene>
<proteinExistence type="predicted"/>
<sequence length="100" mass="11718">MEECFRPNYTRRNFPLSENPRSINGRLHARNEDDRSLLESVDSTAGYLRRMQTDGEPKVSRARSAKVLSDKTTVTTARRQSKEILEKLCRKLFHHKNSRK</sequence>
<name>A0A8X6X3E8_9ARAC</name>
<feature type="region of interest" description="Disordered" evidence="1">
    <location>
        <begin position="53"/>
        <end position="74"/>
    </location>
</feature>
<keyword evidence="3" id="KW-1185">Reference proteome</keyword>
<evidence type="ECO:0000256" key="1">
    <source>
        <dbReference type="SAM" id="MobiDB-lite"/>
    </source>
</evidence>
<dbReference type="Proteomes" id="UP000886998">
    <property type="component" value="Unassembled WGS sequence"/>
</dbReference>
<accession>A0A8X6X3E8</accession>
<protein>
    <submittedName>
        <fullName evidence="2">Uncharacterized protein</fullName>
    </submittedName>
</protein>
<dbReference type="AlphaFoldDB" id="A0A8X6X3E8"/>
<dbReference type="EMBL" id="BMAV01004913">
    <property type="protein sequence ID" value="GFY45550.1"/>
    <property type="molecule type" value="Genomic_DNA"/>
</dbReference>
<evidence type="ECO:0000313" key="3">
    <source>
        <dbReference type="Proteomes" id="UP000886998"/>
    </source>
</evidence>
<comment type="caution">
    <text evidence="2">The sequence shown here is derived from an EMBL/GenBank/DDBJ whole genome shotgun (WGS) entry which is preliminary data.</text>
</comment>
<dbReference type="OrthoDB" id="6456580at2759"/>